<organism evidence="2 3">
    <name type="scientific">Microthyrium microscopicum</name>
    <dbReference type="NCBI Taxonomy" id="703497"/>
    <lineage>
        <taxon>Eukaryota</taxon>
        <taxon>Fungi</taxon>
        <taxon>Dikarya</taxon>
        <taxon>Ascomycota</taxon>
        <taxon>Pezizomycotina</taxon>
        <taxon>Dothideomycetes</taxon>
        <taxon>Dothideomycetes incertae sedis</taxon>
        <taxon>Microthyriales</taxon>
        <taxon>Microthyriaceae</taxon>
        <taxon>Microthyrium</taxon>
    </lineage>
</organism>
<dbReference type="AlphaFoldDB" id="A0A6A6UH48"/>
<gene>
    <name evidence="2" type="ORF">BT63DRAFT_219475</name>
</gene>
<dbReference type="EMBL" id="MU004233">
    <property type="protein sequence ID" value="KAF2671512.1"/>
    <property type="molecule type" value="Genomic_DNA"/>
</dbReference>
<keyword evidence="3" id="KW-1185">Reference proteome</keyword>
<feature type="region of interest" description="Disordered" evidence="1">
    <location>
        <begin position="1"/>
        <end position="30"/>
    </location>
</feature>
<proteinExistence type="predicted"/>
<dbReference type="Proteomes" id="UP000799302">
    <property type="component" value="Unassembled WGS sequence"/>
</dbReference>
<protein>
    <submittedName>
        <fullName evidence="2">Uncharacterized protein</fullName>
    </submittedName>
</protein>
<dbReference type="OrthoDB" id="4521980at2759"/>
<evidence type="ECO:0000313" key="3">
    <source>
        <dbReference type="Proteomes" id="UP000799302"/>
    </source>
</evidence>
<evidence type="ECO:0000256" key="1">
    <source>
        <dbReference type="SAM" id="MobiDB-lite"/>
    </source>
</evidence>
<accession>A0A6A6UH48</accession>
<reference evidence="2" key="1">
    <citation type="journal article" date="2020" name="Stud. Mycol.">
        <title>101 Dothideomycetes genomes: a test case for predicting lifestyles and emergence of pathogens.</title>
        <authorList>
            <person name="Haridas S."/>
            <person name="Albert R."/>
            <person name="Binder M."/>
            <person name="Bloem J."/>
            <person name="Labutti K."/>
            <person name="Salamov A."/>
            <person name="Andreopoulos B."/>
            <person name="Baker S."/>
            <person name="Barry K."/>
            <person name="Bills G."/>
            <person name="Bluhm B."/>
            <person name="Cannon C."/>
            <person name="Castanera R."/>
            <person name="Culley D."/>
            <person name="Daum C."/>
            <person name="Ezra D."/>
            <person name="Gonzalez J."/>
            <person name="Henrissat B."/>
            <person name="Kuo A."/>
            <person name="Liang C."/>
            <person name="Lipzen A."/>
            <person name="Lutzoni F."/>
            <person name="Magnuson J."/>
            <person name="Mondo S."/>
            <person name="Nolan M."/>
            <person name="Ohm R."/>
            <person name="Pangilinan J."/>
            <person name="Park H.-J."/>
            <person name="Ramirez L."/>
            <person name="Alfaro M."/>
            <person name="Sun H."/>
            <person name="Tritt A."/>
            <person name="Yoshinaga Y."/>
            <person name="Zwiers L.-H."/>
            <person name="Turgeon B."/>
            <person name="Goodwin S."/>
            <person name="Spatafora J."/>
            <person name="Crous P."/>
            <person name="Grigoriev I."/>
        </authorList>
    </citation>
    <scope>NUCLEOTIDE SEQUENCE</scope>
    <source>
        <strain evidence="2">CBS 115976</strain>
    </source>
</reference>
<name>A0A6A6UH48_9PEZI</name>
<evidence type="ECO:0000313" key="2">
    <source>
        <dbReference type="EMBL" id="KAF2671512.1"/>
    </source>
</evidence>
<feature type="compositionally biased region" description="Acidic residues" evidence="1">
    <location>
        <begin position="16"/>
        <end position="28"/>
    </location>
</feature>
<sequence length="159" mass="18261">MGHAQRYPGVTMATENDAEVEGGDDCPDPPEKPMIDPATTLWELPISDADYEKLMKGFSPQSLDDKWSIYVVDLDDGRTTKITIGRGWRWYRHYLLHVTRRIDDSGWMIESMTWEQCKGNVIFVSEEQGKREAIVLCRLILNCEIEAFPQYEVVGSTEQ</sequence>